<keyword evidence="1" id="KW-0472">Membrane</keyword>
<evidence type="ECO:0000313" key="2">
    <source>
        <dbReference type="EMBL" id="MCI4682489.1"/>
    </source>
</evidence>
<keyword evidence="1" id="KW-0812">Transmembrane</keyword>
<dbReference type="RefSeq" id="WP_243066498.1">
    <property type="nucleotide sequence ID" value="NZ_JAIVFK010000055.1"/>
</dbReference>
<organism evidence="2 3">
    <name type="scientific">Candidatus Rhodoblastus alkanivorans</name>
    <dbReference type="NCBI Taxonomy" id="2954117"/>
    <lineage>
        <taxon>Bacteria</taxon>
        <taxon>Pseudomonadati</taxon>
        <taxon>Pseudomonadota</taxon>
        <taxon>Alphaproteobacteria</taxon>
        <taxon>Hyphomicrobiales</taxon>
        <taxon>Rhodoblastaceae</taxon>
        <taxon>Rhodoblastus</taxon>
    </lineage>
</organism>
<feature type="transmembrane region" description="Helical" evidence="1">
    <location>
        <begin position="68"/>
        <end position="87"/>
    </location>
</feature>
<keyword evidence="3" id="KW-1185">Reference proteome</keyword>
<gene>
    <name evidence="2" type="ORF">K2U94_06900</name>
</gene>
<dbReference type="Proteomes" id="UP001139104">
    <property type="component" value="Unassembled WGS sequence"/>
</dbReference>
<proteinExistence type="predicted"/>
<accession>A0ABS9Z4C8</accession>
<feature type="transmembrane region" description="Helical" evidence="1">
    <location>
        <begin position="42"/>
        <end position="62"/>
    </location>
</feature>
<protein>
    <submittedName>
        <fullName evidence="2">Uncharacterized protein</fullName>
    </submittedName>
</protein>
<keyword evidence="1" id="KW-1133">Transmembrane helix</keyword>
<comment type="caution">
    <text evidence="2">The sequence shown here is derived from an EMBL/GenBank/DDBJ whole genome shotgun (WGS) entry which is preliminary data.</text>
</comment>
<sequence length="97" mass="10643">MTQQPDRIPVDKIEILPPERGGRSDDRVYHSWERGTVKIIRLGPLGGMVMTLALGLMFAFGLVFLSGMLLILIAALVILGGGAYVANRLRGLGRLRR</sequence>
<name>A0ABS9Z4C8_9HYPH</name>
<dbReference type="EMBL" id="JAIVFP010000001">
    <property type="protein sequence ID" value="MCI4682489.1"/>
    <property type="molecule type" value="Genomic_DNA"/>
</dbReference>
<evidence type="ECO:0000256" key="1">
    <source>
        <dbReference type="SAM" id="Phobius"/>
    </source>
</evidence>
<reference evidence="2" key="1">
    <citation type="journal article" date="2022" name="ISME J.">
        <title>Identification of active gaseous-alkane degraders at natural gas seeps.</title>
        <authorList>
            <person name="Farhan Ul Haque M."/>
            <person name="Hernandez M."/>
            <person name="Crombie A.T."/>
            <person name="Murrell J.C."/>
        </authorList>
    </citation>
    <scope>NUCLEOTIDE SEQUENCE</scope>
    <source>
        <strain evidence="2">PC2</strain>
    </source>
</reference>
<evidence type="ECO:0000313" key="3">
    <source>
        <dbReference type="Proteomes" id="UP001139104"/>
    </source>
</evidence>